<keyword evidence="3" id="KW-1185">Reference proteome</keyword>
<accession>A0A9W6VGX8</accession>
<dbReference type="GO" id="GO:0016787">
    <property type="term" value="F:hydrolase activity"/>
    <property type="evidence" value="ECO:0007669"/>
    <property type="project" value="UniProtKB-KW"/>
</dbReference>
<dbReference type="Pfam" id="PF00561">
    <property type="entry name" value="Abhydrolase_1"/>
    <property type="match status" value="1"/>
</dbReference>
<dbReference type="PANTHER" id="PTHR43433">
    <property type="entry name" value="HYDROLASE, ALPHA/BETA FOLD FAMILY PROTEIN"/>
    <property type="match status" value="1"/>
</dbReference>
<name>A0A9W6VGX8_9PSEU</name>
<evidence type="ECO:0000313" key="2">
    <source>
        <dbReference type="EMBL" id="GLY65961.1"/>
    </source>
</evidence>
<evidence type="ECO:0000313" key="3">
    <source>
        <dbReference type="Proteomes" id="UP001165136"/>
    </source>
</evidence>
<feature type="domain" description="AB hydrolase-1" evidence="1">
    <location>
        <begin position="27"/>
        <end position="125"/>
    </location>
</feature>
<dbReference type="InterPro" id="IPR050471">
    <property type="entry name" value="AB_hydrolase"/>
</dbReference>
<comment type="caution">
    <text evidence="2">The sequence shown here is derived from an EMBL/GenBank/DDBJ whole genome shotgun (WGS) entry which is preliminary data.</text>
</comment>
<keyword evidence="2" id="KW-0378">Hydrolase</keyword>
<protein>
    <submittedName>
        <fullName evidence="2">Alpha/beta hydrolase</fullName>
    </submittedName>
</protein>
<evidence type="ECO:0000259" key="1">
    <source>
        <dbReference type="Pfam" id="PF00561"/>
    </source>
</evidence>
<organism evidence="2 3">
    <name type="scientific">Amycolatopsis taiwanensis</name>
    <dbReference type="NCBI Taxonomy" id="342230"/>
    <lineage>
        <taxon>Bacteria</taxon>
        <taxon>Bacillati</taxon>
        <taxon>Actinomycetota</taxon>
        <taxon>Actinomycetes</taxon>
        <taxon>Pseudonocardiales</taxon>
        <taxon>Pseudonocardiaceae</taxon>
        <taxon>Amycolatopsis</taxon>
    </lineage>
</organism>
<dbReference type="InterPro" id="IPR000073">
    <property type="entry name" value="AB_hydrolase_1"/>
</dbReference>
<dbReference type="PANTHER" id="PTHR43433:SF5">
    <property type="entry name" value="AB HYDROLASE-1 DOMAIN-CONTAINING PROTEIN"/>
    <property type="match status" value="1"/>
</dbReference>
<dbReference type="AlphaFoldDB" id="A0A9W6VGX8"/>
<sequence length="255" mass="26818">MTGLSVRRFPSHDGLELAYRELGTGRPLVLLHGFTAHGPQLIDPGPAGTIAERGYRVILPDLRGHGDSARPHDPVSYPPDVLADDGLALIEWLGLDDYDLGGYSLGARIVLRMLVRGAQPARAIVAGQGLAAISRASRQGGRYRRVLTALVNGHTLAPGSADAEQAHWIIQLGGDPQALLHVLDTHVPTSEAALSRLTTPTLVAVGDEDHASASAEALAATLPNARFTKVPGNHFTALTSPELAAAIMAFLGRPS</sequence>
<dbReference type="EMBL" id="BSTI01000005">
    <property type="protein sequence ID" value="GLY65961.1"/>
    <property type="molecule type" value="Genomic_DNA"/>
</dbReference>
<dbReference type="InterPro" id="IPR029058">
    <property type="entry name" value="AB_hydrolase_fold"/>
</dbReference>
<dbReference type="SUPFAM" id="SSF53474">
    <property type="entry name" value="alpha/beta-Hydrolases"/>
    <property type="match status" value="1"/>
</dbReference>
<gene>
    <name evidence="2" type="ORF">Atai01_25800</name>
</gene>
<dbReference type="Gene3D" id="3.40.50.1820">
    <property type="entry name" value="alpha/beta hydrolase"/>
    <property type="match status" value="1"/>
</dbReference>
<proteinExistence type="predicted"/>
<dbReference type="Proteomes" id="UP001165136">
    <property type="component" value="Unassembled WGS sequence"/>
</dbReference>
<reference evidence="2" key="1">
    <citation type="submission" date="2023-03" db="EMBL/GenBank/DDBJ databases">
        <title>Amycolatopsis taiwanensis NBRC 103393.</title>
        <authorList>
            <person name="Ichikawa N."/>
            <person name="Sato H."/>
            <person name="Tonouchi N."/>
        </authorList>
    </citation>
    <scope>NUCLEOTIDE SEQUENCE</scope>
    <source>
        <strain evidence="2">NBRC 103393</strain>
    </source>
</reference>
<dbReference type="RefSeq" id="WP_285486931.1">
    <property type="nucleotide sequence ID" value="NZ_BSTI01000005.1"/>
</dbReference>